<dbReference type="InterPro" id="IPR005474">
    <property type="entry name" value="Transketolase_N"/>
</dbReference>
<dbReference type="InterPro" id="IPR036422">
    <property type="entry name" value="RuBisCO_lsu_N_sf"/>
</dbReference>
<dbReference type="EMBL" id="JALLPJ020001157">
    <property type="protein sequence ID" value="KAL3775333.1"/>
    <property type="molecule type" value="Genomic_DNA"/>
</dbReference>
<dbReference type="Pfam" id="PF00016">
    <property type="entry name" value="RuBisCO_large"/>
    <property type="match status" value="1"/>
</dbReference>
<dbReference type="SFLD" id="SFLDS00014">
    <property type="entry name" value="RuBisCO"/>
    <property type="match status" value="1"/>
</dbReference>
<evidence type="ECO:0000256" key="1">
    <source>
        <dbReference type="ARBA" id="ARBA00001936"/>
    </source>
</evidence>
<comment type="caution">
    <text evidence="7">The sequence shown here is derived from an EMBL/GenBank/DDBJ whole genome shotgun (WGS) entry which is preliminary data.</text>
</comment>
<evidence type="ECO:0000313" key="7">
    <source>
        <dbReference type="EMBL" id="KAL3775333.1"/>
    </source>
</evidence>
<dbReference type="InterPro" id="IPR033248">
    <property type="entry name" value="Transketolase_C"/>
</dbReference>
<dbReference type="InterPro" id="IPR005475">
    <property type="entry name" value="Transketolase-like_Pyr-bd"/>
</dbReference>
<dbReference type="SMART" id="SM00861">
    <property type="entry name" value="Transket_pyr"/>
    <property type="match status" value="1"/>
</dbReference>
<dbReference type="InterPro" id="IPR000685">
    <property type="entry name" value="RuBisCO_lsu_C"/>
</dbReference>
<dbReference type="CDD" id="cd08210">
    <property type="entry name" value="RLP_RrRLP"/>
    <property type="match status" value="1"/>
</dbReference>
<dbReference type="Pfam" id="PF02780">
    <property type="entry name" value="Transketolase_C"/>
    <property type="match status" value="1"/>
</dbReference>
<dbReference type="Proteomes" id="UP001530400">
    <property type="component" value="Unassembled WGS sequence"/>
</dbReference>
<dbReference type="PANTHER" id="PTHR43825:SF1">
    <property type="entry name" value="TRANSKETOLASE-LIKE PYRIMIDINE-BINDING DOMAIN-CONTAINING PROTEIN"/>
    <property type="match status" value="1"/>
</dbReference>
<comment type="cofactor">
    <cofactor evidence="4">
        <name>thiamine diphosphate</name>
        <dbReference type="ChEBI" id="CHEBI:58937"/>
    </cofactor>
</comment>
<name>A0ABD3NHF2_9STRA</name>
<evidence type="ECO:0000256" key="3">
    <source>
        <dbReference type="ARBA" id="ARBA00001946"/>
    </source>
</evidence>
<dbReference type="InterPro" id="IPR051157">
    <property type="entry name" value="PDH/Transketolase"/>
</dbReference>
<sequence>MEENNESNMRSQHPERFWVDYTLEATSRDNAYQVAREICLEQTVELPGSIPEVKEVESFTVGKVEHVELLHTQTHGSGLWRATIAYPIHTAGNELPQFLNVVFGNTSLKHGISVYDVTLSKSLMENRQMFPGPRFGITGLRNLVGVHDAPLLCTALKPMGKSSEEFARMAYAFARGGIDIIKDDHGLQNQVWSPYEERVKLCAQAVIKANQETGRNSVYAPCLNGPSDQVIPRAFFAKQCGAGAVMVLPGIVGWDIVRALACDDNFDLPILIHPAMLGGWLQQSLSCHSQKNGEEHPQGLSHHFLFGILPRLCGADAVIFCSSGGRFQFTSEQCEQIADGCRRPLGRFEPVFPSPAGGMRLDKIADMRKRFGDDTLMLIGGNLMEQGPDYEIDAAKFAKCAGRDDRMCHLSGRKRLLESDQPSANKVVAIDLEEEKKTEAEEPEVASPTDDEVELVAKAVLRRVLDCTLKNNGGYLSQACSSSIILATLYLRALNFGATDAPFIPGPYSPSISSGEGYNGDPTDLSLDRLIFSPVHYAVVLYSLLVEVGRMGEKALDSYNVDGSTVELIGAEHSPGHAVTAGSLAQALSQAAGIAYARKMKQATGRVAVFLSDGEFQEGQTWECVQMMVNHKINLVAVVDVNGQQCDGKMDQVCAIGDLAKKLEAFGAEVAVVNGHSVSEIEHAVKKQCPSLPRFVLCMTDPCFGVPLMKTRAPKLHYVRFNDSQEKEQFENALADMSTNLQNSLIKIQPSSARTTKTNQVAAARNVALQCTNHLRGEYCEVLADIKTVTRPHRTNLVNWMKRHPKAIVVTADLTSSCEADLVRDTLPNQYVSAGMAEANMMSFCGGLAREGFLPLVHTFGVFITRRPFDQLAMSIGAPNLKVVLLGFLPGIISPGGITHQAIDDTSLCRSIPNLRVLEVVDATEVESVLDVAERIEGPVYIRMLRGDVPRLFPSYSPMKFGEARLLSDGNDVAVISSGICTEDAIRAMEMIKSSGISIRHLHLSTIVPFPRNAVIDAIVSVKYGVITFENHSINGGIGSLTAEVMAENGIGKKLIRIGIPGCYAHGASRQYLQAEYKMDSKALVDAIGKLCHKNIAVTGQIDANKPISACAERTEDL</sequence>
<evidence type="ECO:0000313" key="8">
    <source>
        <dbReference type="Proteomes" id="UP001530400"/>
    </source>
</evidence>
<dbReference type="Gene3D" id="3.20.20.110">
    <property type="entry name" value="Ribulose bisphosphate carboxylase, large subunit, C-terminal domain"/>
    <property type="match status" value="1"/>
</dbReference>
<dbReference type="CDD" id="cd07033">
    <property type="entry name" value="TPP_PYR_DXS_TK_like"/>
    <property type="match status" value="1"/>
</dbReference>
<dbReference type="PANTHER" id="PTHR43825">
    <property type="entry name" value="PYRUVATE DEHYDROGENASE E1 COMPONENT"/>
    <property type="match status" value="1"/>
</dbReference>
<comment type="cofactor">
    <cofactor evidence="2">
        <name>Co(2+)</name>
        <dbReference type="ChEBI" id="CHEBI:48828"/>
    </cofactor>
</comment>
<reference evidence="7 8" key="1">
    <citation type="submission" date="2024-10" db="EMBL/GenBank/DDBJ databases">
        <title>Updated reference genomes for cyclostephanoid diatoms.</title>
        <authorList>
            <person name="Roberts W.R."/>
            <person name="Alverson A.J."/>
        </authorList>
    </citation>
    <scope>NUCLEOTIDE SEQUENCE [LARGE SCALE GENOMIC DNA]</scope>
    <source>
        <strain evidence="7 8">AJA010-31</strain>
    </source>
</reference>
<accession>A0ABD3NHF2</accession>
<dbReference type="Pfam" id="PF00456">
    <property type="entry name" value="Transketolase_N"/>
    <property type="match status" value="1"/>
</dbReference>
<dbReference type="Gene3D" id="3.40.50.970">
    <property type="match status" value="2"/>
</dbReference>
<dbReference type="SUPFAM" id="SSF52518">
    <property type="entry name" value="Thiamin diphosphate-binding fold (THDP-binding)"/>
    <property type="match status" value="2"/>
</dbReference>
<comment type="cofactor">
    <cofactor evidence="3">
        <name>Mg(2+)</name>
        <dbReference type="ChEBI" id="CHEBI:18420"/>
    </cofactor>
</comment>
<evidence type="ECO:0000256" key="2">
    <source>
        <dbReference type="ARBA" id="ARBA00001941"/>
    </source>
</evidence>
<dbReference type="AlphaFoldDB" id="A0ABD3NHF2"/>
<dbReference type="GO" id="GO:0005737">
    <property type="term" value="C:cytoplasm"/>
    <property type="evidence" value="ECO:0007669"/>
    <property type="project" value="UniProtKB-ARBA"/>
</dbReference>
<dbReference type="SUPFAM" id="SSF54966">
    <property type="entry name" value="RuBisCO, large subunit, small (N-terminal) domain"/>
    <property type="match status" value="1"/>
</dbReference>
<gene>
    <name evidence="7" type="ORF">ACHAWO_001264</name>
</gene>
<dbReference type="SUPFAM" id="SSF51649">
    <property type="entry name" value="RuBisCo, C-terminal domain"/>
    <property type="match status" value="1"/>
</dbReference>
<keyword evidence="8" id="KW-1185">Reference proteome</keyword>
<dbReference type="InterPro" id="IPR033966">
    <property type="entry name" value="RuBisCO"/>
</dbReference>
<dbReference type="SFLD" id="SFLDG00301">
    <property type="entry name" value="RuBisCO-like_proteins"/>
    <property type="match status" value="1"/>
</dbReference>
<comment type="cofactor">
    <cofactor evidence="1">
        <name>Mn(2+)</name>
        <dbReference type="ChEBI" id="CHEBI:29035"/>
    </cofactor>
</comment>
<proteinExistence type="inferred from homology"/>
<evidence type="ECO:0000259" key="6">
    <source>
        <dbReference type="SMART" id="SM00861"/>
    </source>
</evidence>
<dbReference type="Gene3D" id="3.30.70.150">
    <property type="entry name" value="RuBisCO large subunit, N-terminal domain"/>
    <property type="match status" value="1"/>
</dbReference>
<dbReference type="Gene3D" id="3.40.50.920">
    <property type="match status" value="1"/>
</dbReference>
<dbReference type="Pfam" id="PF02779">
    <property type="entry name" value="Transket_pyr"/>
    <property type="match status" value="1"/>
</dbReference>
<dbReference type="InterPro" id="IPR036376">
    <property type="entry name" value="RuBisCO_lsu_C_sf"/>
</dbReference>
<dbReference type="SUPFAM" id="SSF52922">
    <property type="entry name" value="TK C-terminal domain-like"/>
    <property type="match status" value="1"/>
</dbReference>
<organism evidence="7 8">
    <name type="scientific">Cyclotella atomus</name>
    <dbReference type="NCBI Taxonomy" id="382360"/>
    <lineage>
        <taxon>Eukaryota</taxon>
        <taxon>Sar</taxon>
        <taxon>Stramenopiles</taxon>
        <taxon>Ochrophyta</taxon>
        <taxon>Bacillariophyta</taxon>
        <taxon>Coscinodiscophyceae</taxon>
        <taxon>Thalassiosirophycidae</taxon>
        <taxon>Stephanodiscales</taxon>
        <taxon>Stephanodiscaceae</taxon>
        <taxon>Cyclotella</taxon>
    </lineage>
</organism>
<comment type="similarity">
    <text evidence="5">Belongs to the transketolase family.</text>
</comment>
<dbReference type="InterPro" id="IPR009014">
    <property type="entry name" value="Transketo_C/PFOR_II"/>
</dbReference>
<evidence type="ECO:0000256" key="5">
    <source>
        <dbReference type="ARBA" id="ARBA00007131"/>
    </source>
</evidence>
<evidence type="ECO:0000256" key="4">
    <source>
        <dbReference type="ARBA" id="ARBA00001964"/>
    </source>
</evidence>
<feature type="domain" description="Transketolase-like pyrimidine-binding" evidence="6">
    <location>
        <begin position="787"/>
        <end position="951"/>
    </location>
</feature>
<protein>
    <recommendedName>
        <fullName evidence="6">Transketolase-like pyrimidine-binding domain-containing protein</fullName>
    </recommendedName>
</protein>
<dbReference type="InterPro" id="IPR029061">
    <property type="entry name" value="THDP-binding"/>
</dbReference>